<dbReference type="SUPFAM" id="SSF49785">
    <property type="entry name" value="Galactose-binding domain-like"/>
    <property type="match status" value="1"/>
</dbReference>
<evidence type="ECO:0000313" key="2">
    <source>
        <dbReference type="Proteomes" id="UP000295598"/>
    </source>
</evidence>
<dbReference type="AlphaFoldDB" id="A0A4R4JJ06"/>
<organism evidence="1 2">
    <name type="scientific">Photorhabdus khanii subsp. guanajuatensis</name>
    <dbReference type="NCBI Taxonomy" id="2100166"/>
    <lineage>
        <taxon>Bacteria</taxon>
        <taxon>Pseudomonadati</taxon>
        <taxon>Pseudomonadota</taxon>
        <taxon>Gammaproteobacteria</taxon>
        <taxon>Enterobacterales</taxon>
        <taxon>Morganellaceae</taxon>
        <taxon>Photorhabdus</taxon>
    </lineage>
</organism>
<gene>
    <name evidence="1" type="ORF">C5467_13825</name>
</gene>
<dbReference type="RefSeq" id="WP_132354920.1">
    <property type="nucleotide sequence ID" value="NZ_CAWOJO010000022.1"/>
</dbReference>
<dbReference type="EMBL" id="PUJY01000022">
    <property type="protein sequence ID" value="TDB54274.1"/>
    <property type="molecule type" value="Genomic_DNA"/>
</dbReference>
<dbReference type="Pfam" id="PF07828">
    <property type="entry name" value="PA-IL"/>
    <property type="match status" value="1"/>
</dbReference>
<proteinExistence type="predicted"/>
<dbReference type="Gene3D" id="2.60.120.430">
    <property type="entry name" value="Galactose-binding lectin"/>
    <property type="match status" value="1"/>
</dbReference>
<name>A0A4R4JJ06_9GAMM</name>
<dbReference type="InterPro" id="IPR012905">
    <property type="entry name" value="PA-IL"/>
</dbReference>
<sequence length="125" mass="13557">MYNWSGSVPANAVNGKPTGLILKQGDTISVVAHGWVKYGLGDTEWASPDGPVPNNPQPPSIATLVVKIANRKFKIGNGILHKTVPVDGELILLFNDTTGNYGNNSREFQVEVIIESRYSPLEEII</sequence>
<evidence type="ECO:0000313" key="1">
    <source>
        <dbReference type="EMBL" id="TDB54274.1"/>
    </source>
</evidence>
<dbReference type="Proteomes" id="UP000295598">
    <property type="component" value="Unassembled WGS sequence"/>
</dbReference>
<dbReference type="InterPro" id="IPR008979">
    <property type="entry name" value="Galactose-bd-like_sf"/>
</dbReference>
<accession>A0A4R4JJ06</accession>
<reference evidence="1 2" key="1">
    <citation type="journal article" date="2019" name="Int. J. Syst. Evol. Microbiol.">
        <title>Photorhabdus khanii subsp. guanajuatensis subsp. nov., isolated from Heterorhabditis atacamensis, and Photorhabdus luminescens subsp. mexicana subsp. nov., isolated from Heterorhabditis mexicana entomopathogenic nematodes.</title>
        <authorList>
            <person name="Machado R.A.R."/>
            <person name="Bruno P."/>
            <person name="Arce C.C.M."/>
            <person name="Liechti N."/>
            <person name="Kohler A."/>
            <person name="Bernal J."/>
            <person name="Bruggmann R."/>
            <person name="Turlings T.C.J."/>
        </authorList>
    </citation>
    <scope>NUCLEOTIDE SEQUENCE [LARGE SCALE GENOMIC DNA]</scope>
    <source>
        <strain evidence="1 2">MEX20-17</strain>
    </source>
</reference>
<protein>
    <submittedName>
        <fullName evidence="1">Lectin</fullName>
    </submittedName>
</protein>
<comment type="caution">
    <text evidence="1">The sequence shown here is derived from an EMBL/GenBank/DDBJ whole genome shotgun (WGS) entry which is preliminary data.</text>
</comment>